<dbReference type="EMBL" id="CM037156">
    <property type="protein sequence ID" value="KAH7837665.1"/>
    <property type="molecule type" value="Genomic_DNA"/>
</dbReference>
<dbReference type="Proteomes" id="UP000828048">
    <property type="component" value="Chromosome 6"/>
</dbReference>
<gene>
    <name evidence="1" type="ORF">Vadar_016460</name>
</gene>
<proteinExistence type="predicted"/>
<organism evidence="1 2">
    <name type="scientific">Vaccinium darrowii</name>
    <dbReference type="NCBI Taxonomy" id="229202"/>
    <lineage>
        <taxon>Eukaryota</taxon>
        <taxon>Viridiplantae</taxon>
        <taxon>Streptophyta</taxon>
        <taxon>Embryophyta</taxon>
        <taxon>Tracheophyta</taxon>
        <taxon>Spermatophyta</taxon>
        <taxon>Magnoliopsida</taxon>
        <taxon>eudicotyledons</taxon>
        <taxon>Gunneridae</taxon>
        <taxon>Pentapetalae</taxon>
        <taxon>asterids</taxon>
        <taxon>Ericales</taxon>
        <taxon>Ericaceae</taxon>
        <taxon>Vaccinioideae</taxon>
        <taxon>Vaccinieae</taxon>
        <taxon>Vaccinium</taxon>
    </lineage>
</organism>
<name>A0ACB7XAM4_9ERIC</name>
<sequence>MLEVCNLHSPDCVFLVETKNKRKKLESIAKRAGFSKMWCVEPDGIAGGLCFLCKDNFLVDVFDLNKSVIDVAITNPSGVVCRFTGIYASTDASERRILWRVLSAIARVTTDPWVIMGDFNCVLSNEEKWGGGEKAEWEMADFRDFIEDNGLIDIGYVGYPFTWNNRRGGRANVKERLDRALVNGRWRVEFESGFLKHLGPGGSDHCPIFLQHKEATRTAKKRFIFDSRWIDNPQCEFIIRNSWRTSVFGSRWYTLQGKIKHCRRKLRSWRTSSNLNSRARMQELQHQLESVYEADEFDGEEYKNLESSLKEASKEEERYWRDKCRADWLNLGDKNTSFFHAKTTQRRSQNRIRGLENEHGEWKEEEFDVEQIVLGYFSGIYTSCCPHGFEEVLNCVQQRVTPAMIARYVVAALQLAIYSLRMIL</sequence>
<comment type="caution">
    <text evidence="1">The sequence shown here is derived from an EMBL/GenBank/DDBJ whole genome shotgun (WGS) entry which is preliminary data.</text>
</comment>
<accession>A0ACB7XAM4</accession>
<reference evidence="1 2" key="1">
    <citation type="journal article" date="2021" name="Hortic Res">
        <title>High-quality reference genome and annotation aids understanding of berry development for evergreen blueberry (Vaccinium darrowii).</title>
        <authorList>
            <person name="Yu J."/>
            <person name="Hulse-Kemp A.M."/>
            <person name="Babiker E."/>
            <person name="Staton M."/>
        </authorList>
    </citation>
    <scope>NUCLEOTIDE SEQUENCE [LARGE SCALE GENOMIC DNA]</scope>
    <source>
        <strain evidence="2">cv. NJ 8807/NJ 8810</strain>
        <tissue evidence="1">Young leaf</tissue>
    </source>
</reference>
<protein>
    <submittedName>
        <fullName evidence="1">Uncharacterized protein</fullName>
    </submittedName>
</protein>
<evidence type="ECO:0000313" key="1">
    <source>
        <dbReference type="EMBL" id="KAH7837665.1"/>
    </source>
</evidence>
<keyword evidence="2" id="KW-1185">Reference proteome</keyword>
<evidence type="ECO:0000313" key="2">
    <source>
        <dbReference type="Proteomes" id="UP000828048"/>
    </source>
</evidence>